<keyword evidence="3" id="KW-1185">Reference proteome</keyword>
<organism evidence="2 3">
    <name type="scientific">Pleurodeles waltl</name>
    <name type="common">Iberian ribbed newt</name>
    <dbReference type="NCBI Taxonomy" id="8319"/>
    <lineage>
        <taxon>Eukaryota</taxon>
        <taxon>Metazoa</taxon>
        <taxon>Chordata</taxon>
        <taxon>Craniata</taxon>
        <taxon>Vertebrata</taxon>
        <taxon>Euteleostomi</taxon>
        <taxon>Amphibia</taxon>
        <taxon>Batrachia</taxon>
        <taxon>Caudata</taxon>
        <taxon>Salamandroidea</taxon>
        <taxon>Salamandridae</taxon>
        <taxon>Pleurodelinae</taxon>
        <taxon>Pleurodeles</taxon>
    </lineage>
</organism>
<name>A0AAV7T0R7_PLEWA</name>
<proteinExistence type="predicted"/>
<dbReference type="Proteomes" id="UP001066276">
    <property type="component" value="Chromosome 4_1"/>
</dbReference>
<evidence type="ECO:0000256" key="1">
    <source>
        <dbReference type="SAM" id="MobiDB-lite"/>
    </source>
</evidence>
<gene>
    <name evidence="2" type="ORF">NDU88_001807</name>
</gene>
<sequence length="158" mass="17551">MRDDHYYTKLDLTASLVHAERLTVAHSACDVGLPTSLQDSTVTSIPEKVTRTVYPERSGIQDTGLNTSKKESRGIDLVALPTLEIDTLRSLWRERNIFPGNTASKEDLEKTCKALVKSRTAQVQLEEKITATNSGEEVDDGDFVETEEDSERGVPTIR</sequence>
<evidence type="ECO:0000313" key="2">
    <source>
        <dbReference type="EMBL" id="KAJ1169921.1"/>
    </source>
</evidence>
<evidence type="ECO:0000313" key="3">
    <source>
        <dbReference type="Proteomes" id="UP001066276"/>
    </source>
</evidence>
<dbReference type="AlphaFoldDB" id="A0AAV7T0R7"/>
<feature type="region of interest" description="Disordered" evidence="1">
    <location>
        <begin position="127"/>
        <end position="158"/>
    </location>
</feature>
<reference evidence="2" key="1">
    <citation type="journal article" date="2022" name="bioRxiv">
        <title>Sequencing and chromosome-scale assembly of the giantPleurodeles waltlgenome.</title>
        <authorList>
            <person name="Brown T."/>
            <person name="Elewa A."/>
            <person name="Iarovenko S."/>
            <person name="Subramanian E."/>
            <person name="Araus A.J."/>
            <person name="Petzold A."/>
            <person name="Susuki M."/>
            <person name="Suzuki K.-i.T."/>
            <person name="Hayashi T."/>
            <person name="Toyoda A."/>
            <person name="Oliveira C."/>
            <person name="Osipova E."/>
            <person name="Leigh N.D."/>
            <person name="Simon A."/>
            <person name="Yun M.H."/>
        </authorList>
    </citation>
    <scope>NUCLEOTIDE SEQUENCE</scope>
    <source>
        <strain evidence="2">20211129_DDA</strain>
        <tissue evidence="2">Liver</tissue>
    </source>
</reference>
<feature type="compositionally biased region" description="Acidic residues" evidence="1">
    <location>
        <begin position="136"/>
        <end position="150"/>
    </location>
</feature>
<comment type="caution">
    <text evidence="2">The sequence shown here is derived from an EMBL/GenBank/DDBJ whole genome shotgun (WGS) entry which is preliminary data.</text>
</comment>
<accession>A0AAV7T0R7</accession>
<protein>
    <submittedName>
        <fullName evidence="2">Uncharacterized protein</fullName>
    </submittedName>
</protein>
<dbReference type="EMBL" id="JANPWB010000007">
    <property type="protein sequence ID" value="KAJ1169921.1"/>
    <property type="molecule type" value="Genomic_DNA"/>
</dbReference>